<keyword evidence="2" id="KW-0472">Membrane</keyword>
<feature type="transmembrane region" description="Helical" evidence="2">
    <location>
        <begin position="130"/>
        <end position="154"/>
    </location>
</feature>
<evidence type="ECO:0000313" key="4">
    <source>
        <dbReference type="Proteomes" id="UP000509510"/>
    </source>
</evidence>
<keyword evidence="2" id="KW-1133">Transmembrane helix</keyword>
<dbReference type="RefSeq" id="XP_035345104.1">
    <property type="nucleotide sequence ID" value="XM_035489211.1"/>
</dbReference>
<accession>A0A7H8QYT1</accession>
<dbReference type="PANTHER" id="PTHR31735:SF1">
    <property type="entry name" value="VACUOLAR MEMBRANE PROTEIN YPL162C"/>
    <property type="match status" value="1"/>
</dbReference>
<evidence type="ECO:0000256" key="1">
    <source>
        <dbReference type="SAM" id="MobiDB-lite"/>
    </source>
</evidence>
<reference evidence="4" key="1">
    <citation type="submission" date="2020-06" db="EMBL/GenBank/DDBJ databases">
        <title>A chromosome-scale genome assembly of Talaromyces rugulosus W13939.</title>
        <authorList>
            <person name="Wang B."/>
            <person name="Guo L."/>
            <person name="Ye K."/>
            <person name="Wang L."/>
        </authorList>
    </citation>
    <scope>NUCLEOTIDE SEQUENCE [LARGE SCALE GENOMIC DNA]</scope>
    <source>
        <strain evidence="4">W13939</strain>
    </source>
</reference>
<dbReference type="InterPro" id="IPR022127">
    <property type="entry name" value="STIMATE/YPL162C"/>
</dbReference>
<dbReference type="KEGG" id="trg:TRUGW13939_06054"/>
<proteinExistence type="predicted"/>
<keyword evidence="2" id="KW-0812">Transmembrane</keyword>
<dbReference type="GO" id="GO:0016020">
    <property type="term" value="C:membrane"/>
    <property type="evidence" value="ECO:0007669"/>
    <property type="project" value="TreeGrafter"/>
</dbReference>
<dbReference type="PANTHER" id="PTHR31735">
    <property type="entry name" value="VACUOLAR MEMBRANE PROTEIN YPL162C"/>
    <property type="match status" value="1"/>
</dbReference>
<feature type="transmembrane region" description="Helical" evidence="2">
    <location>
        <begin position="96"/>
        <end position="118"/>
    </location>
</feature>
<evidence type="ECO:0000313" key="3">
    <source>
        <dbReference type="EMBL" id="QKX58926.1"/>
    </source>
</evidence>
<feature type="compositionally biased region" description="Polar residues" evidence="1">
    <location>
        <begin position="337"/>
        <end position="351"/>
    </location>
</feature>
<dbReference type="GeneID" id="55993550"/>
<feature type="transmembrane region" description="Helical" evidence="2">
    <location>
        <begin position="188"/>
        <end position="209"/>
    </location>
</feature>
<feature type="transmembrane region" description="Helical" evidence="2">
    <location>
        <begin position="229"/>
        <end position="250"/>
    </location>
</feature>
<evidence type="ECO:0000256" key="2">
    <source>
        <dbReference type="SAM" id="Phobius"/>
    </source>
</evidence>
<name>A0A7H8QYT1_TALRU</name>
<evidence type="ECO:0008006" key="5">
    <source>
        <dbReference type="Google" id="ProtNLM"/>
    </source>
</evidence>
<sequence length="351" mass="38868">MEAPAWSTIIASATAVRTNLASATLSSSAAIATTLGAMEQAPGPPEGNGECQLLGPFSLLVQGALGGLALLSLVYKRWKERPQRPLKIWAFDVSKQVFGSVMLHLANLLLSLFSAGHFEIRQQYQPNPCSFYLLNLGIDTTLGIPILYLVLLIINQLALYTPLARPPESIESGNYGQPPKVMWWFKQAILYFLGLLWMKFSVFILIQVFPVIVKVGDWALRWTEGNAALQITFVMLLFPLIMNAMQYYIVDTFIKRKLTVDDEGDAFSTEGSRHATIHDERHRRALLGDDDSSVDEDSEPEDAEIGKPRSPLSTDMHSPSSVDDDYDPVVNGPDSFPESSSSNHRLSQVKP</sequence>
<feature type="compositionally biased region" description="Acidic residues" evidence="1">
    <location>
        <begin position="288"/>
        <end position="303"/>
    </location>
</feature>
<dbReference type="EMBL" id="CP055900">
    <property type="protein sequence ID" value="QKX58926.1"/>
    <property type="molecule type" value="Genomic_DNA"/>
</dbReference>
<feature type="transmembrane region" description="Helical" evidence="2">
    <location>
        <begin position="56"/>
        <end position="75"/>
    </location>
</feature>
<dbReference type="AlphaFoldDB" id="A0A7H8QYT1"/>
<dbReference type="Proteomes" id="UP000509510">
    <property type="component" value="Chromosome III"/>
</dbReference>
<keyword evidence="4" id="KW-1185">Reference proteome</keyword>
<organism evidence="3 4">
    <name type="scientific">Talaromyces rugulosus</name>
    <name type="common">Penicillium rugulosum</name>
    <dbReference type="NCBI Taxonomy" id="121627"/>
    <lineage>
        <taxon>Eukaryota</taxon>
        <taxon>Fungi</taxon>
        <taxon>Dikarya</taxon>
        <taxon>Ascomycota</taxon>
        <taxon>Pezizomycotina</taxon>
        <taxon>Eurotiomycetes</taxon>
        <taxon>Eurotiomycetidae</taxon>
        <taxon>Eurotiales</taxon>
        <taxon>Trichocomaceae</taxon>
        <taxon>Talaromyces</taxon>
        <taxon>Talaromyces sect. Islandici</taxon>
    </lineage>
</organism>
<dbReference type="OrthoDB" id="431202at2759"/>
<feature type="region of interest" description="Disordered" evidence="1">
    <location>
        <begin position="286"/>
        <end position="351"/>
    </location>
</feature>
<gene>
    <name evidence="3" type="ORF">TRUGW13939_06054</name>
</gene>
<protein>
    <recommendedName>
        <fullName evidence="5">Vacuolar membrane protein</fullName>
    </recommendedName>
</protein>
<dbReference type="Pfam" id="PF12400">
    <property type="entry name" value="STIMATE"/>
    <property type="match status" value="1"/>
</dbReference>